<evidence type="ECO:0000313" key="3">
    <source>
        <dbReference type="Proteomes" id="UP000766486"/>
    </source>
</evidence>
<feature type="region of interest" description="Disordered" evidence="1">
    <location>
        <begin position="68"/>
        <end position="128"/>
    </location>
</feature>
<gene>
    <name evidence="2" type="ORF">CLO192961_LOCUS411206</name>
</gene>
<dbReference type="Proteomes" id="UP000766486">
    <property type="component" value="Unassembled WGS sequence"/>
</dbReference>
<dbReference type="EMBL" id="CABFNS010000910">
    <property type="protein sequence ID" value="VUC35379.1"/>
    <property type="molecule type" value="Genomic_DNA"/>
</dbReference>
<organism evidence="2 3">
    <name type="scientific">Bionectria ochroleuca</name>
    <name type="common">Gliocladium roseum</name>
    <dbReference type="NCBI Taxonomy" id="29856"/>
    <lineage>
        <taxon>Eukaryota</taxon>
        <taxon>Fungi</taxon>
        <taxon>Dikarya</taxon>
        <taxon>Ascomycota</taxon>
        <taxon>Pezizomycotina</taxon>
        <taxon>Sordariomycetes</taxon>
        <taxon>Hypocreomycetidae</taxon>
        <taxon>Hypocreales</taxon>
        <taxon>Bionectriaceae</taxon>
        <taxon>Clonostachys</taxon>
    </lineage>
</organism>
<accession>A0ABY6UXL9</accession>
<reference evidence="2 3" key="1">
    <citation type="submission" date="2019-06" db="EMBL/GenBank/DDBJ databases">
        <authorList>
            <person name="Broberg M."/>
        </authorList>
    </citation>
    <scope>NUCLEOTIDE SEQUENCE [LARGE SCALE GENOMIC DNA]</scope>
</reference>
<keyword evidence="3" id="KW-1185">Reference proteome</keyword>
<protein>
    <submittedName>
        <fullName evidence="2">Uncharacterized protein</fullName>
    </submittedName>
</protein>
<evidence type="ECO:0000313" key="2">
    <source>
        <dbReference type="EMBL" id="VUC35379.1"/>
    </source>
</evidence>
<feature type="compositionally biased region" description="Basic and acidic residues" evidence="1">
    <location>
        <begin position="106"/>
        <end position="128"/>
    </location>
</feature>
<proteinExistence type="predicted"/>
<sequence length="483" mass="55724">MSYNEFESSVESINGKIDNHCFWDEIPYYCVESVSHRFVMDNDHEVEGLRDNIQERLETLRMIKGAMNDSANPVYPTPKTVGKSVAPVQAAPDESPVPRRSTRAKRPVDYSEALHPEDNRRKSARQTEELDEMLASQFSMPGIGDSGNVESMDLYETVESVDMEEDVQSEDLDDDLLCPSEDFSETDGEFLEDDVATPKEKRQGKVRPAPYQDENGYWIVGRDERPGHEVDVPGWSSSLLAVLAIWQKATKVRHFETRKKLLQWAYFALCNIGSMSHSSGQWSNRDERFEEWDSWDEEKQRGMLEALRTGTLTPEMDAALAAIPNLFRSTSSGIERYGLLREPELIDWPSTYRELRRMGMEEFCMEEAEFDYHFGLPDPENEGEMVYYPYYILSRQQAIATGWSWVAYDRLDTWKFGHVPWKNHLFRESIGKDPRHGIAMVSGVVHTPDEDFDPVNDIDLDRCTMAWELRVANLTKRQVHSEL</sequence>
<comment type="caution">
    <text evidence="2">The sequence shown here is derived from an EMBL/GenBank/DDBJ whole genome shotgun (WGS) entry which is preliminary data.</text>
</comment>
<name>A0ABY6UXL9_BIOOC</name>
<evidence type="ECO:0000256" key="1">
    <source>
        <dbReference type="SAM" id="MobiDB-lite"/>
    </source>
</evidence>